<comment type="caution">
    <text evidence="4">The sequence shown here is derived from an EMBL/GenBank/DDBJ whole genome shotgun (WGS) entry which is preliminary data.</text>
</comment>
<evidence type="ECO:0000313" key="4">
    <source>
        <dbReference type="EMBL" id="CAH7688788.1"/>
    </source>
</evidence>
<dbReference type="InterPro" id="IPR036400">
    <property type="entry name" value="Cyt_B5-like_heme/steroid_sf"/>
</dbReference>
<dbReference type="PANTHER" id="PTHR10281">
    <property type="entry name" value="MEMBRANE-ASSOCIATED PROGESTERONE RECEPTOR COMPONENT-RELATED"/>
    <property type="match status" value="1"/>
</dbReference>
<evidence type="ECO:0000259" key="2">
    <source>
        <dbReference type="SMART" id="SM01117"/>
    </source>
</evidence>
<dbReference type="EMBL" id="CALTRL010005284">
    <property type="protein sequence ID" value="CAH7684261.1"/>
    <property type="molecule type" value="Genomic_DNA"/>
</dbReference>
<dbReference type="InterPro" id="IPR050577">
    <property type="entry name" value="MAPR/NEUFC/NENF-like"/>
</dbReference>
<feature type="domain" description="Cytochrome b5 heme-binding" evidence="2">
    <location>
        <begin position="19"/>
        <end position="115"/>
    </location>
</feature>
<reference evidence="4" key="1">
    <citation type="submission" date="2022-06" db="EMBL/GenBank/DDBJ databases">
        <authorList>
            <consortium name="SYNGENTA / RWTH Aachen University"/>
        </authorList>
    </citation>
    <scope>NUCLEOTIDE SEQUENCE</scope>
</reference>
<sequence length="116" mass="13038">MTLINPEDVKLDPPKDERFSLEQLRQFDGRDPSKPIYVAIKGIVFDVSSKREVYGPGGSYHIFAGKDGSKGLGRSSLKPEDAVPDFSTLDPKELKVLDDWVIFFKKRYNIVGHVAL</sequence>
<dbReference type="AlphaFoldDB" id="A0AAV0BQ58"/>
<dbReference type="EMBL" id="CALTRL010006012">
    <property type="protein sequence ID" value="CAH7688788.1"/>
    <property type="molecule type" value="Genomic_DNA"/>
</dbReference>
<evidence type="ECO:0000256" key="1">
    <source>
        <dbReference type="ARBA" id="ARBA00038357"/>
    </source>
</evidence>
<organism evidence="4 5">
    <name type="scientific">Phakopsora pachyrhizi</name>
    <name type="common">Asian soybean rust disease fungus</name>
    <dbReference type="NCBI Taxonomy" id="170000"/>
    <lineage>
        <taxon>Eukaryota</taxon>
        <taxon>Fungi</taxon>
        <taxon>Dikarya</taxon>
        <taxon>Basidiomycota</taxon>
        <taxon>Pucciniomycotina</taxon>
        <taxon>Pucciniomycetes</taxon>
        <taxon>Pucciniales</taxon>
        <taxon>Phakopsoraceae</taxon>
        <taxon>Phakopsora</taxon>
    </lineage>
</organism>
<dbReference type="InterPro" id="IPR001199">
    <property type="entry name" value="Cyt_B5-like_heme/steroid-bd"/>
</dbReference>
<dbReference type="GO" id="GO:0020037">
    <property type="term" value="F:heme binding"/>
    <property type="evidence" value="ECO:0007669"/>
    <property type="project" value="UniProtKB-ARBA"/>
</dbReference>
<dbReference type="GO" id="GO:0016020">
    <property type="term" value="C:membrane"/>
    <property type="evidence" value="ECO:0007669"/>
    <property type="project" value="TreeGrafter"/>
</dbReference>
<name>A0AAV0BQ58_PHAPC</name>
<evidence type="ECO:0000313" key="3">
    <source>
        <dbReference type="EMBL" id="CAH7684261.1"/>
    </source>
</evidence>
<dbReference type="GO" id="GO:0005783">
    <property type="term" value="C:endoplasmic reticulum"/>
    <property type="evidence" value="ECO:0007669"/>
    <property type="project" value="TreeGrafter"/>
</dbReference>
<dbReference type="PANTHER" id="PTHR10281:SF115">
    <property type="entry name" value="BINDING PROTEIN, PUTATIVE (AFU_ORTHOLOGUE AFUA_4G06240)-RELATED"/>
    <property type="match status" value="1"/>
</dbReference>
<dbReference type="SUPFAM" id="SSF55856">
    <property type="entry name" value="Cytochrome b5-like heme/steroid binding domain"/>
    <property type="match status" value="1"/>
</dbReference>
<dbReference type="Proteomes" id="UP001153365">
    <property type="component" value="Unassembled WGS sequence"/>
</dbReference>
<dbReference type="Pfam" id="PF00173">
    <property type="entry name" value="Cyt-b5"/>
    <property type="match status" value="1"/>
</dbReference>
<dbReference type="Gene3D" id="3.10.120.10">
    <property type="entry name" value="Cytochrome b5-like heme/steroid binding domain"/>
    <property type="match status" value="1"/>
</dbReference>
<dbReference type="FunFam" id="3.10.120.10:FF:000003">
    <property type="entry name" value="membrane-associated progesterone receptor component 1"/>
    <property type="match status" value="1"/>
</dbReference>
<dbReference type="SMART" id="SM01117">
    <property type="entry name" value="Cyt-b5"/>
    <property type="match status" value="1"/>
</dbReference>
<comment type="similarity">
    <text evidence="1">Belongs to the cytochrome b5 family. MAPR subfamily.</text>
</comment>
<protein>
    <submittedName>
        <fullName evidence="4">Cytochrome b5-like heme/steroid binding domain-containing protein</fullName>
    </submittedName>
</protein>
<proteinExistence type="inferred from homology"/>
<evidence type="ECO:0000313" key="5">
    <source>
        <dbReference type="Proteomes" id="UP001153365"/>
    </source>
</evidence>
<gene>
    <name evidence="3" type="ORF">PPACK8108_LOCUS18337</name>
    <name evidence="4" type="ORF">PPACK8108_LOCUS23808</name>
</gene>
<accession>A0AAV0BQ58</accession>
<keyword evidence="5" id="KW-1185">Reference proteome</keyword>